<comment type="caution">
    <text evidence="2">The sequence shown here is derived from an EMBL/GenBank/DDBJ whole genome shotgun (WGS) entry which is preliminary data.</text>
</comment>
<dbReference type="SUPFAM" id="SSF140423">
    <property type="entry name" value="MW0975(SA0943)-like"/>
    <property type="match status" value="1"/>
</dbReference>
<dbReference type="InterPro" id="IPR019454">
    <property type="entry name" value="Lipoprot_YkyA-like"/>
</dbReference>
<evidence type="ECO:0000313" key="2">
    <source>
        <dbReference type="EMBL" id="MFD1206840.1"/>
    </source>
</evidence>
<accession>A0ABW3U1C1</accession>
<organism evidence="2 3">
    <name type="scientific">Sporosarcina contaminans</name>
    <dbReference type="NCBI Taxonomy" id="633403"/>
    <lineage>
        <taxon>Bacteria</taxon>
        <taxon>Bacillati</taxon>
        <taxon>Bacillota</taxon>
        <taxon>Bacilli</taxon>
        <taxon>Bacillales</taxon>
        <taxon>Caryophanaceae</taxon>
        <taxon>Sporosarcina</taxon>
    </lineage>
</organism>
<dbReference type="Pfam" id="PF10368">
    <property type="entry name" value="YkyA"/>
    <property type="match status" value="1"/>
</dbReference>
<keyword evidence="3" id="KW-1185">Reference proteome</keyword>
<gene>
    <name evidence="2" type="ORF">ACFQ38_17220</name>
</gene>
<dbReference type="Proteomes" id="UP001597231">
    <property type="component" value="Unassembled WGS sequence"/>
</dbReference>
<reference evidence="3" key="1">
    <citation type="journal article" date="2019" name="Int. J. Syst. Evol. Microbiol.">
        <title>The Global Catalogue of Microorganisms (GCM) 10K type strain sequencing project: providing services to taxonomists for standard genome sequencing and annotation.</title>
        <authorList>
            <consortium name="The Broad Institute Genomics Platform"/>
            <consortium name="The Broad Institute Genome Sequencing Center for Infectious Disease"/>
            <person name="Wu L."/>
            <person name="Ma J."/>
        </authorList>
    </citation>
    <scope>NUCLEOTIDE SEQUENCE [LARGE SCALE GENOMIC DNA]</scope>
    <source>
        <strain evidence="3">CCUG 53915</strain>
    </source>
</reference>
<keyword evidence="1" id="KW-0175">Coiled coil</keyword>
<proteinExistence type="predicted"/>
<dbReference type="EMBL" id="JBHTLT010000130">
    <property type="protein sequence ID" value="MFD1206840.1"/>
    <property type="molecule type" value="Genomic_DNA"/>
</dbReference>
<name>A0ABW3U1C1_9BACL</name>
<protein>
    <submittedName>
        <fullName evidence="2">YkyA family protein</fullName>
    </submittedName>
</protein>
<dbReference type="RefSeq" id="WP_336824879.1">
    <property type="nucleotide sequence ID" value="NZ_JBHTLT010000130.1"/>
</dbReference>
<feature type="coiled-coil region" evidence="1">
    <location>
        <begin position="33"/>
        <end position="124"/>
    </location>
</feature>
<dbReference type="Gene3D" id="1.20.120.570">
    <property type="entry name" value="YkyA-like"/>
    <property type="match status" value="1"/>
</dbReference>
<sequence>MMIGLIAAGVLTLSGCSMGASIEKQLSDTLIKMNDSEAEYEKNQTTLSDLEKTEQKLFGETMELTKEDVDELSKNVQELTTSTQDRLKHLESEEASMDEAKKYINQLNKTADDAGEEIKEKILELSTAATERYDLHASFTEQYRKLTSIQQEFYELLEKKDVELATLQSKADEINEQNTVVQSTIEQFNAKTKEVNNLKDALFSSLEADE</sequence>
<evidence type="ECO:0000313" key="3">
    <source>
        <dbReference type="Proteomes" id="UP001597231"/>
    </source>
</evidence>
<evidence type="ECO:0000256" key="1">
    <source>
        <dbReference type="SAM" id="Coils"/>
    </source>
</evidence>
<dbReference type="InterPro" id="IPR036785">
    <property type="entry name" value="YkyA-like_sf"/>
</dbReference>